<proteinExistence type="predicted"/>
<reference evidence="2" key="1">
    <citation type="submission" date="2021-02" db="EMBL/GenBank/DDBJ databases">
        <title>Phycicoccus sp. MQZ13P-5T, whole genome shotgun sequence.</title>
        <authorList>
            <person name="Tuo L."/>
        </authorList>
    </citation>
    <scope>NUCLEOTIDE SEQUENCE</scope>
    <source>
        <strain evidence="2">MQZ13P-5</strain>
    </source>
</reference>
<keyword evidence="3" id="KW-1185">Reference proteome</keyword>
<dbReference type="RefSeq" id="WP_204129330.1">
    <property type="nucleotide sequence ID" value="NZ_JAFDVD010000001.1"/>
</dbReference>
<protein>
    <submittedName>
        <fullName evidence="2">Phage holin family protein</fullName>
    </submittedName>
</protein>
<gene>
    <name evidence="2" type="ORF">JQN70_00365</name>
</gene>
<evidence type="ECO:0000313" key="2">
    <source>
        <dbReference type="EMBL" id="MBM6398834.1"/>
    </source>
</evidence>
<sequence length="134" mass="13994">MAPETSERTIGQLVADATHDLQGIVRGEIALAKAEVAQGAKVIGKGAGMFAGAAFVGLLGLIFLFHTLAYVVAIWLPVWAGYLVVTVFMFLVAGVLALLGKSAFDKAKPAPERAIEQGRETIAALRRDGDGTGD</sequence>
<dbReference type="Proteomes" id="UP001430172">
    <property type="component" value="Unassembled WGS sequence"/>
</dbReference>
<accession>A0ABS2CG28</accession>
<keyword evidence="1" id="KW-0812">Transmembrane</keyword>
<comment type="caution">
    <text evidence="2">The sequence shown here is derived from an EMBL/GenBank/DDBJ whole genome shotgun (WGS) entry which is preliminary data.</text>
</comment>
<evidence type="ECO:0000256" key="1">
    <source>
        <dbReference type="SAM" id="Phobius"/>
    </source>
</evidence>
<dbReference type="EMBL" id="JAFDVD010000001">
    <property type="protein sequence ID" value="MBM6398834.1"/>
    <property type="molecule type" value="Genomic_DNA"/>
</dbReference>
<feature type="transmembrane region" description="Helical" evidence="1">
    <location>
        <begin position="79"/>
        <end position="99"/>
    </location>
</feature>
<dbReference type="Pfam" id="PF07332">
    <property type="entry name" value="Phage_holin_3_6"/>
    <property type="match status" value="1"/>
</dbReference>
<evidence type="ECO:0000313" key="3">
    <source>
        <dbReference type="Proteomes" id="UP001430172"/>
    </source>
</evidence>
<keyword evidence="1" id="KW-1133">Transmembrane helix</keyword>
<dbReference type="InterPro" id="IPR009937">
    <property type="entry name" value="Phage_holin_3_6"/>
</dbReference>
<keyword evidence="1" id="KW-0472">Membrane</keyword>
<organism evidence="2 3">
    <name type="scientific">Phycicoccus sonneratiae</name>
    <dbReference type="NCBI Taxonomy" id="2807628"/>
    <lineage>
        <taxon>Bacteria</taxon>
        <taxon>Bacillati</taxon>
        <taxon>Actinomycetota</taxon>
        <taxon>Actinomycetes</taxon>
        <taxon>Micrococcales</taxon>
        <taxon>Intrasporangiaceae</taxon>
        <taxon>Phycicoccus</taxon>
    </lineage>
</organism>
<name>A0ABS2CG28_9MICO</name>
<feature type="transmembrane region" description="Helical" evidence="1">
    <location>
        <begin position="50"/>
        <end position="73"/>
    </location>
</feature>